<dbReference type="Proteomes" id="UP000490939">
    <property type="component" value="Unassembled WGS sequence"/>
</dbReference>
<feature type="domain" description="SANT" evidence="15">
    <location>
        <begin position="393"/>
        <end position="444"/>
    </location>
</feature>
<dbReference type="SMART" id="SM01287">
    <property type="entry name" value="Rtt106"/>
    <property type="match status" value="1"/>
</dbReference>
<evidence type="ECO:0000256" key="2">
    <source>
        <dbReference type="ARBA" id="ARBA00004286"/>
    </source>
</evidence>
<dbReference type="Pfam" id="PF04433">
    <property type="entry name" value="SWIRM"/>
    <property type="match status" value="1"/>
</dbReference>
<dbReference type="InterPro" id="IPR001005">
    <property type="entry name" value="SANT/Myb"/>
</dbReference>
<dbReference type="Pfam" id="PF17292">
    <property type="entry name" value="POB3_N"/>
    <property type="match status" value="1"/>
</dbReference>
<dbReference type="GO" id="GO:0006355">
    <property type="term" value="P:regulation of DNA-templated transcription"/>
    <property type="evidence" value="ECO:0007669"/>
    <property type="project" value="UniProtKB-ARBA"/>
</dbReference>
<dbReference type="InterPro" id="IPR000969">
    <property type="entry name" value="SSRP1/POB3"/>
</dbReference>
<evidence type="ECO:0000256" key="11">
    <source>
        <dbReference type="ARBA" id="ARBA00025370"/>
    </source>
</evidence>
<feature type="compositionally biased region" description="Basic and acidic residues" evidence="12">
    <location>
        <begin position="513"/>
        <end position="529"/>
    </location>
</feature>
<dbReference type="Pfam" id="PF08512">
    <property type="entry name" value="Rttp106-like_middle"/>
    <property type="match status" value="1"/>
</dbReference>
<feature type="compositionally biased region" description="Acidic residues" evidence="12">
    <location>
        <begin position="25"/>
        <end position="45"/>
    </location>
</feature>
<keyword evidence="4" id="KW-0158">Chromosome</keyword>
<evidence type="ECO:0000256" key="10">
    <source>
        <dbReference type="ARBA" id="ARBA00023242"/>
    </source>
</evidence>
<evidence type="ECO:0000256" key="12">
    <source>
        <dbReference type="SAM" id="MobiDB-lite"/>
    </source>
</evidence>
<dbReference type="Gene3D" id="1.10.10.60">
    <property type="entry name" value="Homeodomain-like"/>
    <property type="match status" value="1"/>
</dbReference>
<feature type="region of interest" description="Disordered" evidence="12">
    <location>
        <begin position="513"/>
        <end position="544"/>
    </location>
</feature>
<feature type="region of interest" description="Disordered" evidence="12">
    <location>
        <begin position="91"/>
        <end position="110"/>
    </location>
</feature>
<feature type="compositionally biased region" description="Acidic residues" evidence="12">
    <location>
        <begin position="1"/>
        <end position="10"/>
    </location>
</feature>
<evidence type="ECO:0000259" key="14">
    <source>
        <dbReference type="PROSITE" id="PS50934"/>
    </source>
</evidence>
<dbReference type="PROSITE" id="PS51293">
    <property type="entry name" value="SANT"/>
    <property type="match status" value="1"/>
</dbReference>
<dbReference type="InterPro" id="IPR013719">
    <property type="entry name" value="RTT106/SPT16-like_middle_dom"/>
</dbReference>
<dbReference type="PROSITE" id="PS50090">
    <property type="entry name" value="MYB_LIKE"/>
    <property type="match status" value="1"/>
</dbReference>
<dbReference type="EMBL" id="WNWR01000253">
    <property type="protein sequence ID" value="KAE9986650.1"/>
    <property type="molecule type" value="Genomic_DNA"/>
</dbReference>
<evidence type="ECO:0000256" key="9">
    <source>
        <dbReference type="ARBA" id="ARBA00023204"/>
    </source>
</evidence>
<evidence type="ECO:0000256" key="7">
    <source>
        <dbReference type="ARBA" id="ARBA00023015"/>
    </source>
</evidence>
<dbReference type="GO" id="GO:0042393">
    <property type="term" value="F:histone binding"/>
    <property type="evidence" value="ECO:0007669"/>
    <property type="project" value="TreeGrafter"/>
</dbReference>
<gene>
    <name evidence="16" type="ORF">EG327_004214</name>
</gene>
<dbReference type="PROSITE" id="PS50934">
    <property type="entry name" value="SWIRM"/>
    <property type="match status" value="1"/>
</dbReference>
<dbReference type="GO" id="GO:0006338">
    <property type="term" value="P:chromatin remodeling"/>
    <property type="evidence" value="ECO:0007669"/>
    <property type="project" value="UniProtKB-ARBA"/>
</dbReference>
<accession>A0A8H3Z5E1</accession>
<proteinExistence type="inferred from homology"/>
<dbReference type="PANTHER" id="PTHR45849:SF1">
    <property type="entry name" value="FACT COMPLEX SUBUNIT SSRP1"/>
    <property type="match status" value="1"/>
</dbReference>
<dbReference type="GO" id="GO:0006281">
    <property type="term" value="P:DNA repair"/>
    <property type="evidence" value="ECO:0007669"/>
    <property type="project" value="UniProtKB-KW"/>
</dbReference>
<dbReference type="InterPro" id="IPR017884">
    <property type="entry name" value="SANT_dom"/>
</dbReference>
<evidence type="ECO:0000313" key="16">
    <source>
        <dbReference type="EMBL" id="KAE9986650.1"/>
    </source>
</evidence>
<dbReference type="InterPro" id="IPR035417">
    <property type="entry name" value="SSRP1/POB3_N"/>
</dbReference>
<reference evidence="16 17" key="1">
    <citation type="submission" date="2019-07" db="EMBL/GenBank/DDBJ databases">
        <title>Venturia inaequalis Genome Resource.</title>
        <authorList>
            <person name="Lichtner F.J."/>
        </authorList>
    </citation>
    <scope>NUCLEOTIDE SEQUENCE [LARGE SCALE GENOMIC DNA]</scope>
    <source>
        <strain evidence="16 17">DMI_063113</strain>
    </source>
</reference>
<comment type="subcellular location">
    <subcellularLocation>
        <location evidence="2">Chromosome</location>
    </subcellularLocation>
    <subcellularLocation>
        <location evidence="1">Nucleus</location>
    </subcellularLocation>
</comment>
<dbReference type="InterPro" id="IPR007526">
    <property type="entry name" value="SWIRM"/>
</dbReference>
<dbReference type="Gene3D" id="1.10.10.10">
    <property type="entry name" value="Winged helix-like DNA-binding domain superfamily/Winged helix DNA-binding domain"/>
    <property type="match status" value="1"/>
</dbReference>
<dbReference type="PANTHER" id="PTHR45849">
    <property type="entry name" value="FACT COMPLEX SUBUNIT SSRP1"/>
    <property type="match status" value="1"/>
</dbReference>
<keyword evidence="8" id="KW-0804">Transcription</keyword>
<dbReference type="GO" id="GO:0006260">
    <property type="term" value="P:DNA replication"/>
    <property type="evidence" value="ECO:0007669"/>
    <property type="project" value="UniProtKB-KW"/>
</dbReference>
<dbReference type="FunFam" id="1.10.10.60:FF:000014">
    <property type="entry name" value="SWI/SNF complex subunit SMARCC2 isoform C"/>
    <property type="match status" value="1"/>
</dbReference>
<dbReference type="GO" id="GO:0031491">
    <property type="term" value="F:nucleosome binding"/>
    <property type="evidence" value="ECO:0007669"/>
    <property type="project" value="TreeGrafter"/>
</dbReference>
<feature type="region of interest" description="Disordered" evidence="12">
    <location>
        <begin position="290"/>
        <end position="319"/>
    </location>
</feature>
<evidence type="ECO:0000256" key="6">
    <source>
        <dbReference type="ARBA" id="ARBA00022763"/>
    </source>
</evidence>
<dbReference type="InterPro" id="IPR024954">
    <property type="entry name" value="SSRP1_DD"/>
</dbReference>
<dbReference type="FunFam" id="2.30.29.30:FF:000146">
    <property type="entry name" value="FACT complex subunit POB3"/>
    <property type="match status" value="1"/>
</dbReference>
<dbReference type="CDD" id="cd13231">
    <property type="entry name" value="PH2_SSRP1-like"/>
    <property type="match status" value="1"/>
</dbReference>
<keyword evidence="17" id="KW-1185">Reference proteome</keyword>
<dbReference type="FunFam" id="2.30.29.150:FF:000001">
    <property type="entry name" value="Fact complex subunit ssrp1"/>
    <property type="match status" value="1"/>
</dbReference>
<evidence type="ECO:0000256" key="4">
    <source>
        <dbReference type="ARBA" id="ARBA00022454"/>
    </source>
</evidence>
<dbReference type="CDD" id="cd13230">
    <property type="entry name" value="PH1_SSRP1-like"/>
    <property type="match status" value="1"/>
</dbReference>
<dbReference type="InterPro" id="IPR048993">
    <property type="entry name" value="SSRP1-like_PH1"/>
</dbReference>
<keyword evidence="10" id="KW-0539">Nucleus</keyword>
<dbReference type="SUPFAM" id="SSF46689">
    <property type="entry name" value="Homeodomain-like"/>
    <property type="match status" value="2"/>
</dbReference>
<dbReference type="FunFam" id="2.30.29.220:FF:000003">
    <property type="entry name" value="FACT complex subunit POB3"/>
    <property type="match status" value="1"/>
</dbReference>
<dbReference type="SUPFAM" id="SSF50729">
    <property type="entry name" value="PH domain-like"/>
    <property type="match status" value="1"/>
</dbReference>
<feature type="compositionally biased region" description="Polar residues" evidence="12">
    <location>
        <begin position="305"/>
        <end position="316"/>
    </location>
</feature>
<dbReference type="Pfam" id="PF03531">
    <property type="entry name" value="SSrecog"/>
    <property type="match status" value="1"/>
</dbReference>
<evidence type="ECO:0000259" key="15">
    <source>
        <dbReference type="PROSITE" id="PS51293"/>
    </source>
</evidence>
<dbReference type="GO" id="GO:0035101">
    <property type="term" value="C:FACT complex"/>
    <property type="evidence" value="ECO:0007669"/>
    <property type="project" value="TreeGrafter"/>
</dbReference>
<evidence type="ECO:0000256" key="5">
    <source>
        <dbReference type="ARBA" id="ARBA00022705"/>
    </source>
</evidence>
<dbReference type="InterPro" id="IPR050454">
    <property type="entry name" value="RTT106/SSRP1_HistChap/FACT"/>
</dbReference>
<evidence type="ECO:0000256" key="8">
    <source>
        <dbReference type="ARBA" id="ARBA00023163"/>
    </source>
</evidence>
<keyword evidence="9" id="KW-0234">DNA repair</keyword>
<evidence type="ECO:0000259" key="13">
    <source>
        <dbReference type="PROSITE" id="PS50090"/>
    </source>
</evidence>
<dbReference type="InterPro" id="IPR011993">
    <property type="entry name" value="PH-like_dom_sf"/>
</dbReference>
<dbReference type="Gene3D" id="2.30.29.220">
    <property type="entry name" value="Structure-specific recognition protein (SSRP1)"/>
    <property type="match status" value="1"/>
</dbReference>
<dbReference type="InterPro" id="IPR009057">
    <property type="entry name" value="Homeodomain-like_sf"/>
</dbReference>
<name>A0A8H3Z5E1_VENIN</name>
<dbReference type="Pfam" id="PF00249">
    <property type="entry name" value="Myb_DNA-binding"/>
    <property type="match status" value="1"/>
</dbReference>
<evidence type="ECO:0000313" key="17">
    <source>
        <dbReference type="Proteomes" id="UP000490939"/>
    </source>
</evidence>
<dbReference type="AlphaFoldDB" id="A0A8H3Z5E1"/>
<dbReference type="SMART" id="SM00717">
    <property type="entry name" value="SANT"/>
    <property type="match status" value="1"/>
</dbReference>
<keyword evidence="5" id="KW-0235">DNA replication</keyword>
<dbReference type="InterPro" id="IPR036388">
    <property type="entry name" value="WH-like_DNA-bd_sf"/>
</dbReference>
<feature type="domain" description="Myb-like" evidence="13">
    <location>
        <begin position="394"/>
        <end position="440"/>
    </location>
</feature>
<feature type="region of interest" description="Disordered" evidence="12">
    <location>
        <begin position="1174"/>
        <end position="1254"/>
    </location>
</feature>
<organism evidence="16 17">
    <name type="scientific">Venturia inaequalis</name>
    <name type="common">Apple scab fungus</name>
    <dbReference type="NCBI Taxonomy" id="5025"/>
    <lineage>
        <taxon>Eukaryota</taxon>
        <taxon>Fungi</taxon>
        <taxon>Dikarya</taxon>
        <taxon>Ascomycota</taxon>
        <taxon>Pezizomycotina</taxon>
        <taxon>Dothideomycetes</taxon>
        <taxon>Pleosporomycetidae</taxon>
        <taxon>Venturiales</taxon>
        <taxon>Venturiaceae</taxon>
        <taxon>Venturia</taxon>
    </lineage>
</organism>
<comment type="caution">
    <text evidence="16">The sequence shown here is derived from an EMBL/GenBank/DDBJ whole genome shotgun (WGS) entry which is preliminary data.</text>
</comment>
<feature type="compositionally biased region" description="Acidic residues" evidence="12">
    <location>
        <begin position="1219"/>
        <end position="1233"/>
    </location>
</feature>
<dbReference type="FunFam" id="1.10.10.10:FF:000020">
    <property type="entry name" value="SWI/SNF complex subunit SMARCC2 isoform c"/>
    <property type="match status" value="1"/>
</dbReference>
<evidence type="ECO:0000256" key="3">
    <source>
        <dbReference type="ARBA" id="ARBA00010060"/>
    </source>
</evidence>
<keyword evidence="6" id="KW-0227">DNA damage</keyword>
<dbReference type="GO" id="GO:0003677">
    <property type="term" value="F:DNA binding"/>
    <property type="evidence" value="ECO:0007669"/>
    <property type="project" value="InterPro"/>
</dbReference>
<comment type="similarity">
    <text evidence="3">Belongs to the SSRP1 family.</text>
</comment>
<dbReference type="PRINTS" id="PR00887">
    <property type="entry name" value="SSRCOGNITION"/>
</dbReference>
<dbReference type="Pfam" id="PF21103">
    <property type="entry name" value="PH1_SSRP1-like"/>
    <property type="match status" value="1"/>
</dbReference>
<protein>
    <submittedName>
        <fullName evidence="16">Uncharacterized protein</fullName>
    </submittedName>
</protein>
<dbReference type="InterPro" id="IPR032451">
    <property type="entry name" value="SMARCC_C"/>
</dbReference>
<dbReference type="Pfam" id="PF16495">
    <property type="entry name" value="SWIRM-assoc_1"/>
    <property type="match status" value="1"/>
</dbReference>
<evidence type="ECO:0000256" key="1">
    <source>
        <dbReference type="ARBA" id="ARBA00004123"/>
    </source>
</evidence>
<feature type="compositionally biased region" description="Basic and acidic residues" evidence="12">
    <location>
        <begin position="11"/>
        <end position="21"/>
    </location>
</feature>
<dbReference type="Gene3D" id="2.30.29.150">
    <property type="match status" value="1"/>
</dbReference>
<dbReference type="Gene3D" id="2.30.29.30">
    <property type="entry name" value="Pleckstrin-homology domain (PH domain)/Phosphotyrosine-binding domain (PTB)"/>
    <property type="match status" value="2"/>
</dbReference>
<dbReference type="InterPro" id="IPR038167">
    <property type="entry name" value="SSRP1_sf"/>
</dbReference>
<feature type="domain" description="SWIRM" evidence="14">
    <location>
        <begin position="126"/>
        <end position="223"/>
    </location>
</feature>
<feature type="region of interest" description="Disordered" evidence="12">
    <location>
        <begin position="878"/>
        <end position="897"/>
    </location>
</feature>
<keyword evidence="7" id="KW-0805">Transcription regulation</keyword>
<feature type="region of interest" description="Disordered" evidence="12">
    <location>
        <begin position="1"/>
        <end position="84"/>
    </location>
</feature>
<dbReference type="CDD" id="cd00167">
    <property type="entry name" value="SANT"/>
    <property type="match status" value="1"/>
</dbReference>
<sequence>MSDGYPDEEGQFSKDQNHDTGIEDSAADALEEGNGDTTMAEDLEDSAIKQSEDESGLPQPSDNPLDAPDAPVHETDDADAAEDADMGDTIQEKKEGDTVESADPAASKATIESAARSNLIAQTHQIILPSYSTWFDMNAIHKIEKKSLPEWFNSRNRSKTPATYKDTRDFMINTYRLNPAEYLTFTACRRNLCGDVCAIMRVHSFLESWGLINYQVDPDTRPSNIGPPFTGHFRITADTPRGLQPHQPAPGAITTQGKPYAQTERLAAAAAASKTDLNYDIRRNVYESNGKEVTPADTKEGVANGESSSANGTSEDATTKLENSLKDPAKRYFCYSCGAGCTGIRYHNSKTVGTDANKYDICSNCLLKREFPSNTKKEDYVKIESNPFPVISDKDSPWTETEELLLLEGLEMYDDDWNKISDWVGNRTREECVLKFLQLEIEDKYMEPEPGLEAAGPGVGMLNYLGAGRVPFNQADNPVLSTMAYLVGLADPKAAAAASGRAVEEVRKTMRARLEKSGTSEKGKEKEGEPAASSSDIKGDDSMDVDALDANAVATREKDNSNPMVTVPFALSASRAAALASHEERSITRLIHTATNLQMEKLELKQKQFSELEALLSAERRDLERRRQALFLDRLAFQKRMSTVQELFEKASLMPAAEGAILVQQAVALGRRGVEGEGLAVKRIMSKDRYDGTYLDFAKQPGQTRLAESGLGWKPKEGESLTLGKELMTNAFWNRAARGFELKVYTRDDRTIQIDGFKEDHLEPIQRAFKNWYSVPFDTKEHSLRGWNWGKTEFGKHELSFNVQSRSAFEIPYSEILTTNLPAKNEVAVEFSLPAENEETSSKDFAGPYPKGKKFGAAADQLMEMRFYIPGVSTVSKKDRKEEKGSGSDGDEEDEEEINSAQVFYDTLLEKAEIGDVAGVTLATFLDVLHLTPRGRFDIDMYKTSFRLRGKTYDYKIQYDHIKKFMLLPKPDEQHMLITIGLDPPLRQGQTKYPFAVMQVKKEEDVTLDLNMSAEDFQQDYQGKLQQHYEAPIHNVIAALFRGLSGKKVTTPSNDFNSHHGQAGVKCSIKANEGHLFMLDRSFMFVPKPATYVTFDNIERIVMSRVGGAMAASRTFDITIQTRDDSASFQFSNINREEQQPLEEFFRIKNLKVKNEMQDESAGLIAQALADEALDSSDGEAAPARGSADEDDESVDEDFKTDSESDVAEEYDSAHESSGDDSDAEMPDADADEPPAPSEKDIVERPKKKVKTAK</sequence>
<comment type="function">
    <text evidence="11">Component of the FACT complex, a general chromatin factor that acts to reorganize nucleosomes. The FACT complex is involved in multiple processes that require DNA as a template such as mRNA elongation, DNA replication and DNA repair. During transcription elongation the FACT complex acts as a histone chaperone that both destabilizes and restores nucleosomal structure. It facilitates the passage of RNA polymerase II and transcription by promoting the dissociation of one histone H2A-H2B dimer from the nucleosome, then subsequently promotes the reestablishment of the nucleosome following the passage of RNA polymerase II.</text>
</comment>